<evidence type="ECO:0008006" key="4">
    <source>
        <dbReference type="Google" id="ProtNLM"/>
    </source>
</evidence>
<gene>
    <name evidence="2" type="ORF">FB461_1470</name>
</gene>
<keyword evidence="1" id="KW-1133">Transmembrane helix</keyword>
<sequence>MTHSENPLDRLADGAPVRRAAIKALRWNAVVFAVIVIVASPIGWIVDRGQGLWAVVLGVAIAIFFSLTTVVSMIVAARRQPAAMAGIILGAWLGKMIMLFAILLALKDADFYNRPVFAIVLCLAVICAAIIDAIAVQKSRIPLLGS</sequence>
<feature type="transmembrane region" description="Helical" evidence="1">
    <location>
        <begin position="116"/>
        <end position="136"/>
    </location>
</feature>
<keyword evidence="3" id="KW-1185">Reference proteome</keyword>
<accession>A0A542ZX63</accession>
<keyword evidence="1" id="KW-0812">Transmembrane</keyword>
<dbReference type="RefSeq" id="WP_142120250.1">
    <property type="nucleotide sequence ID" value="NZ_BAAASV010000002.1"/>
</dbReference>
<evidence type="ECO:0000256" key="1">
    <source>
        <dbReference type="SAM" id="Phobius"/>
    </source>
</evidence>
<protein>
    <recommendedName>
        <fullName evidence="4">ATP synthase protein I</fullName>
    </recommendedName>
</protein>
<dbReference type="EMBL" id="VFOS01000001">
    <property type="protein sequence ID" value="TQL64938.1"/>
    <property type="molecule type" value="Genomic_DNA"/>
</dbReference>
<organism evidence="2 3">
    <name type="scientific">Rarobacter faecitabidus</name>
    <dbReference type="NCBI Taxonomy" id="13243"/>
    <lineage>
        <taxon>Bacteria</taxon>
        <taxon>Bacillati</taxon>
        <taxon>Actinomycetota</taxon>
        <taxon>Actinomycetes</taxon>
        <taxon>Micrococcales</taxon>
        <taxon>Rarobacteraceae</taxon>
        <taxon>Rarobacter</taxon>
    </lineage>
</organism>
<proteinExistence type="predicted"/>
<dbReference type="OrthoDB" id="5148809at2"/>
<keyword evidence="1" id="KW-0472">Membrane</keyword>
<reference evidence="2 3" key="1">
    <citation type="submission" date="2019-06" db="EMBL/GenBank/DDBJ databases">
        <title>Sequencing the genomes of 1000 actinobacteria strains.</title>
        <authorList>
            <person name="Klenk H.-P."/>
        </authorList>
    </citation>
    <scope>NUCLEOTIDE SEQUENCE [LARGE SCALE GENOMIC DNA]</scope>
    <source>
        <strain evidence="2 3">DSM 4813</strain>
    </source>
</reference>
<feature type="transmembrane region" description="Helical" evidence="1">
    <location>
        <begin position="52"/>
        <end position="75"/>
    </location>
</feature>
<dbReference type="Proteomes" id="UP000315389">
    <property type="component" value="Unassembled WGS sequence"/>
</dbReference>
<feature type="transmembrane region" description="Helical" evidence="1">
    <location>
        <begin position="27"/>
        <end position="46"/>
    </location>
</feature>
<evidence type="ECO:0000313" key="3">
    <source>
        <dbReference type="Proteomes" id="UP000315389"/>
    </source>
</evidence>
<name>A0A542ZX63_RARFA</name>
<comment type="caution">
    <text evidence="2">The sequence shown here is derived from an EMBL/GenBank/DDBJ whole genome shotgun (WGS) entry which is preliminary data.</text>
</comment>
<evidence type="ECO:0000313" key="2">
    <source>
        <dbReference type="EMBL" id="TQL64938.1"/>
    </source>
</evidence>
<feature type="transmembrane region" description="Helical" evidence="1">
    <location>
        <begin position="82"/>
        <end position="104"/>
    </location>
</feature>
<dbReference type="AlphaFoldDB" id="A0A542ZX63"/>